<accession>A0A848CNX4</accession>
<proteinExistence type="predicted"/>
<sequence>MAENKQNELRKETHQKVIEKLQHSLPKDWHVESEEGKENTVILFHGQQRDGGIHVKLAPLFAKVEQYESDKEQWIEAFVEKVSLIAREATQKHTVRDNETKLYPVLRHPSFVSNGKDGNVVWHEHTAETIVLYALDLESSYTLITKDMLKEAEMTEDELHEAALNNLARLESTPKRDVVGENIFYFFTESDSYSASRVLNQDLLSWMQQKINGKMGVALPHQDVLIVADLADAKGAYMLAQIAVDFSMRGNVPISPIPFMYADEGLEPYMVMRNPKPRHKYPSHGGRKKRPPER</sequence>
<comment type="caution">
    <text evidence="2">The sequence shown here is derived from an EMBL/GenBank/DDBJ whole genome shotgun (WGS) entry which is preliminary data.</text>
</comment>
<feature type="region of interest" description="Disordered" evidence="1">
    <location>
        <begin position="273"/>
        <end position="294"/>
    </location>
</feature>
<organism evidence="2 3">
    <name type="scientific">Aneurinibacillus aneurinilyticus</name>
    <name type="common">Bacillus aneurinolyticus</name>
    <dbReference type="NCBI Taxonomy" id="1391"/>
    <lineage>
        <taxon>Bacteria</taxon>
        <taxon>Bacillati</taxon>
        <taxon>Bacillota</taxon>
        <taxon>Bacilli</taxon>
        <taxon>Bacillales</taxon>
        <taxon>Paenibacillaceae</taxon>
        <taxon>Aneurinibacillus group</taxon>
        <taxon>Aneurinibacillus</taxon>
    </lineage>
</organism>
<dbReference type="AlphaFoldDB" id="A0A848CNX4"/>
<evidence type="ECO:0000256" key="1">
    <source>
        <dbReference type="SAM" id="MobiDB-lite"/>
    </source>
</evidence>
<dbReference type="RefSeq" id="WP_168974282.1">
    <property type="nucleotide sequence ID" value="NZ_JABAGO010000001.1"/>
</dbReference>
<dbReference type="Pfam" id="PF07285">
    <property type="entry name" value="DUF1444"/>
    <property type="match status" value="1"/>
</dbReference>
<name>A0A848CNX4_ANEAE</name>
<evidence type="ECO:0000313" key="3">
    <source>
        <dbReference type="Proteomes" id="UP000561326"/>
    </source>
</evidence>
<protein>
    <submittedName>
        <fullName evidence="2">DUF1444 family protein</fullName>
    </submittedName>
</protein>
<dbReference type="Proteomes" id="UP000561326">
    <property type="component" value="Unassembled WGS sequence"/>
</dbReference>
<evidence type="ECO:0000313" key="2">
    <source>
        <dbReference type="EMBL" id="NME96711.1"/>
    </source>
</evidence>
<dbReference type="NCBIfam" id="NF010189">
    <property type="entry name" value="PRK13668.1"/>
    <property type="match status" value="1"/>
</dbReference>
<dbReference type="InterPro" id="IPR010838">
    <property type="entry name" value="DUF1444"/>
</dbReference>
<feature type="compositionally biased region" description="Basic residues" evidence="1">
    <location>
        <begin position="275"/>
        <end position="294"/>
    </location>
</feature>
<gene>
    <name evidence="2" type="ORF">HF838_00445</name>
</gene>
<reference evidence="2 3" key="1">
    <citation type="submission" date="2020-04" db="EMBL/GenBank/DDBJ databases">
        <authorList>
            <person name="Hitch T.C.A."/>
            <person name="Wylensek D."/>
            <person name="Clavel T."/>
        </authorList>
    </citation>
    <scope>NUCLEOTIDE SEQUENCE [LARGE SCALE GENOMIC DNA]</scope>
    <source>
        <strain evidence="2 3">WB01_D5_05</strain>
    </source>
</reference>
<dbReference type="EMBL" id="JABAGO010000001">
    <property type="protein sequence ID" value="NME96711.1"/>
    <property type="molecule type" value="Genomic_DNA"/>
</dbReference>